<dbReference type="InterPro" id="IPR020080">
    <property type="entry name" value="OM_adhesin/peptidase_omptin"/>
</dbReference>
<keyword evidence="2" id="KW-0732">Signal</keyword>
<feature type="active site" evidence="1">
    <location>
        <position position="233"/>
    </location>
</feature>
<dbReference type="SUPFAM" id="SSF69917">
    <property type="entry name" value="OMPT-like"/>
    <property type="match status" value="1"/>
</dbReference>
<dbReference type="GO" id="GO:0006508">
    <property type="term" value="P:proteolysis"/>
    <property type="evidence" value="ECO:0007669"/>
    <property type="project" value="UniProtKB-KW"/>
</dbReference>
<evidence type="ECO:0000256" key="1">
    <source>
        <dbReference type="PIRSR" id="PIRSR001522-1"/>
    </source>
</evidence>
<dbReference type="Gene3D" id="2.40.128.90">
    <property type="entry name" value="OMPT-like"/>
    <property type="match status" value="1"/>
</dbReference>
<feature type="chain" id="PRO_5020362930" evidence="2">
    <location>
        <begin position="25"/>
        <end position="316"/>
    </location>
</feature>
<accession>A0A4S8P605</accession>
<dbReference type="InterPro" id="IPR053724">
    <property type="entry name" value="OMP_A26_sf"/>
</dbReference>
<dbReference type="Pfam" id="PF01278">
    <property type="entry name" value="Omptin"/>
    <property type="match status" value="1"/>
</dbReference>
<dbReference type="OrthoDB" id="5464981at2"/>
<dbReference type="GO" id="GO:0004190">
    <property type="term" value="F:aspartic-type endopeptidase activity"/>
    <property type="evidence" value="ECO:0007669"/>
    <property type="project" value="InterPro"/>
</dbReference>
<organism evidence="3 4">
    <name type="scientific">Peteryoungia ipomoeae</name>
    <dbReference type="NCBI Taxonomy" id="1210932"/>
    <lineage>
        <taxon>Bacteria</taxon>
        <taxon>Pseudomonadati</taxon>
        <taxon>Pseudomonadota</taxon>
        <taxon>Alphaproteobacteria</taxon>
        <taxon>Hyphomicrobiales</taxon>
        <taxon>Rhizobiaceae</taxon>
        <taxon>Peteryoungia</taxon>
    </lineage>
</organism>
<protein>
    <submittedName>
        <fullName evidence="3">Omptin family outer membrane protease</fullName>
    </submittedName>
</protein>
<comment type="caution">
    <text evidence="3">The sequence shown here is derived from an EMBL/GenBank/DDBJ whole genome shotgun (WGS) entry which is preliminary data.</text>
</comment>
<dbReference type="InterPro" id="IPR000036">
    <property type="entry name" value="Peptidase_A26_omptin"/>
</dbReference>
<proteinExistence type="predicted"/>
<dbReference type="EMBL" id="STGV01000001">
    <property type="protein sequence ID" value="THV25650.1"/>
    <property type="molecule type" value="Genomic_DNA"/>
</dbReference>
<dbReference type="GO" id="GO:0009279">
    <property type="term" value="C:cell outer membrane"/>
    <property type="evidence" value="ECO:0007669"/>
    <property type="project" value="InterPro"/>
</dbReference>
<reference evidence="3 4" key="1">
    <citation type="submission" date="2019-04" db="EMBL/GenBank/DDBJ databases">
        <title>Genome sequence of strain shin9-1.</title>
        <authorList>
            <person name="Gao J."/>
            <person name="Sun J."/>
        </authorList>
    </citation>
    <scope>NUCLEOTIDE SEQUENCE [LARGE SCALE GENOMIC DNA]</scope>
    <source>
        <strain evidence="4">shin9-1</strain>
    </source>
</reference>
<dbReference type="PIRSF" id="PIRSF001522">
    <property type="entry name" value="Peptidase_A26"/>
    <property type="match status" value="1"/>
</dbReference>
<feature type="signal peptide" evidence="2">
    <location>
        <begin position="1"/>
        <end position="24"/>
    </location>
</feature>
<dbReference type="PRINTS" id="PR00482">
    <property type="entry name" value="OMPTIN"/>
</dbReference>
<gene>
    <name evidence="3" type="ORF">FAA97_05555</name>
</gene>
<name>A0A4S8P605_9HYPH</name>
<sequence>MSFIRNSLPGSLWVALLIAPPTSAQDAFYGQNQAEASPVRFFAGVGLANIKAGEYVYQGDYKVSQLDWESKGVKTGTIGAELELGYKWRLKGRLDVGLGGNGHMVDRDWLLPSIDDWTHQSIHPDTGLDRYINLLIEADRSLINTGSSRVALGGGIGFTDVKWTARGGSYIYSTFSLHDTVGNFADGEKGISYEQRIPTLFLSANAEQSLGRFTLSGTARGGASVGFKGIDDHWMRDLRFTDDILFAPMVGATVTADYQLLANTSLYVSGDFQKVFTARGDSTVRDTNTGATAEFDDAGKGDFQSIALSVGVKGSF</sequence>
<feature type="active site" evidence="1">
    <location>
        <position position="108"/>
    </location>
</feature>
<evidence type="ECO:0000256" key="2">
    <source>
        <dbReference type="SAM" id="SignalP"/>
    </source>
</evidence>
<feature type="active site" evidence="1">
    <location>
        <position position="106"/>
    </location>
</feature>
<feature type="active site" evidence="1">
    <location>
        <position position="231"/>
    </location>
</feature>
<evidence type="ECO:0000313" key="3">
    <source>
        <dbReference type="EMBL" id="THV25650.1"/>
    </source>
</evidence>
<evidence type="ECO:0000313" key="4">
    <source>
        <dbReference type="Proteomes" id="UP000308828"/>
    </source>
</evidence>
<dbReference type="Proteomes" id="UP000308828">
    <property type="component" value="Unassembled WGS sequence"/>
</dbReference>
<keyword evidence="4" id="KW-1185">Reference proteome</keyword>
<keyword evidence="3" id="KW-0645">Protease</keyword>
<dbReference type="RefSeq" id="WP_136597486.1">
    <property type="nucleotide sequence ID" value="NZ_STGV01000001.1"/>
</dbReference>
<dbReference type="AlphaFoldDB" id="A0A4S8P605"/>
<keyword evidence="3" id="KW-0378">Hydrolase</keyword>